<dbReference type="Proteomes" id="UP000475862">
    <property type="component" value="Unassembled WGS sequence"/>
</dbReference>
<dbReference type="PANTHER" id="PTHR21112">
    <property type="entry name" value="CHEMOSENSORY PROTEIN A 29A-RELATED"/>
    <property type="match status" value="1"/>
</dbReference>
<evidence type="ECO:0000313" key="3">
    <source>
        <dbReference type="EMBL" id="KAE9528554.1"/>
    </source>
</evidence>
<feature type="chain" id="PRO_5026257955" evidence="2">
    <location>
        <begin position="19"/>
        <end position="494"/>
    </location>
</feature>
<proteinExistence type="predicted"/>
<gene>
    <name evidence="3" type="ORF">AGLY_012126</name>
</gene>
<reference evidence="3 4" key="1">
    <citation type="submission" date="2019-08" db="EMBL/GenBank/DDBJ databases">
        <title>The genome of the soybean aphid Biotype 1, its phylome, world population structure and adaptation to the North American continent.</title>
        <authorList>
            <person name="Giordano R."/>
            <person name="Donthu R.K."/>
            <person name="Hernandez A.G."/>
            <person name="Wright C.L."/>
            <person name="Zimin A.V."/>
        </authorList>
    </citation>
    <scope>NUCLEOTIDE SEQUENCE [LARGE SCALE GENOMIC DNA]</scope>
    <source>
        <tissue evidence="3">Whole aphids</tissue>
    </source>
</reference>
<keyword evidence="4" id="KW-1185">Reference proteome</keyword>
<dbReference type="PANTHER" id="PTHR21112:SF0">
    <property type="entry name" value="CHEMOSENSORY PROTEIN A 29A-RELATED"/>
    <property type="match status" value="1"/>
</dbReference>
<dbReference type="AlphaFoldDB" id="A0A6G0TBD8"/>
<protein>
    <submittedName>
        <fullName evidence="3">Uncharacterized protein</fullName>
    </submittedName>
</protein>
<keyword evidence="1 2" id="KW-0732">Signal</keyword>
<comment type="caution">
    <text evidence="3">The sequence shown here is derived from an EMBL/GenBank/DDBJ whole genome shotgun (WGS) entry which is preliminary data.</text>
</comment>
<dbReference type="EMBL" id="VYZN01000048">
    <property type="protein sequence ID" value="KAE9528554.1"/>
    <property type="molecule type" value="Genomic_DNA"/>
</dbReference>
<sequence>MMMIKVFVIISFLSLSNSKSNFMHNLPLGEYRLVYEKMYSCKSNNLIQYNLYLSKDTLNTTHLKGNFTFTIPLDDTIILDGNLAYWDSIGGWKSNAMVYIIKNACTNWKKLLGNAWNTLSKSFNFPHNHCPIPVETYTSTSGVDIKELEDLNFPKVYFYGKYKLTVKKKNVKNEVLCCFVIDKKTLSVIELKGNRTIFLSFDDTLILDGTYTMITGVDLKEVTDHNLPMIKKTLSITQLKGNFTNTVPFDDTLTLDINAASWGSIGGWKPNSIVFITKNACSSLKKILGNTWNRLAIASNVPNTSCLVPVTLSITELKGNFTNTIPFDDTFTLDTNTASWDSIGGWKPNSGTYITTGVDLKELEDLNIPKDKKTLSLTEIKGNLTFLLPLDDTQILDINVASWDSIGGWKPNSMVYTTKNACSNGKKLLGNVWNSMLKSYNVSDTSCPIPSGNYTTTGLDIKKLSDHNFPKCLFLLYLSLYPIQKATLCPTYLW</sequence>
<dbReference type="OrthoDB" id="10420106at2759"/>
<evidence type="ECO:0000256" key="1">
    <source>
        <dbReference type="ARBA" id="ARBA00022729"/>
    </source>
</evidence>
<organism evidence="3 4">
    <name type="scientific">Aphis glycines</name>
    <name type="common">Soybean aphid</name>
    <dbReference type="NCBI Taxonomy" id="307491"/>
    <lineage>
        <taxon>Eukaryota</taxon>
        <taxon>Metazoa</taxon>
        <taxon>Ecdysozoa</taxon>
        <taxon>Arthropoda</taxon>
        <taxon>Hexapoda</taxon>
        <taxon>Insecta</taxon>
        <taxon>Pterygota</taxon>
        <taxon>Neoptera</taxon>
        <taxon>Paraneoptera</taxon>
        <taxon>Hemiptera</taxon>
        <taxon>Sternorrhyncha</taxon>
        <taxon>Aphidomorpha</taxon>
        <taxon>Aphidoidea</taxon>
        <taxon>Aphididae</taxon>
        <taxon>Aphidini</taxon>
        <taxon>Aphis</taxon>
        <taxon>Aphis</taxon>
    </lineage>
</organism>
<evidence type="ECO:0000313" key="4">
    <source>
        <dbReference type="Proteomes" id="UP000475862"/>
    </source>
</evidence>
<dbReference type="Gene3D" id="2.70.220.10">
    <property type="entry name" value="Ganglioside GM2 activator"/>
    <property type="match status" value="1"/>
</dbReference>
<accession>A0A6G0TBD8</accession>
<evidence type="ECO:0000256" key="2">
    <source>
        <dbReference type="SAM" id="SignalP"/>
    </source>
</evidence>
<name>A0A6G0TBD8_APHGL</name>
<dbReference type="InterPro" id="IPR036846">
    <property type="entry name" value="GM2-AP_sf"/>
</dbReference>
<feature type="signal peptide" evidence="2">
    <location>
        <begin position="1"/>
        <end position="18"/>
    </location>
</feature>